<reference evidence="2" key="1">
    <citation type="journal article" date="2019" name="Int. J. Syst. Evol. Microbiol.">
        <title>The Global Catalogue of Microorganisms (GCM) 10K type strain sequencing project: providing services to taxonomists for standard genome sequencing and annotation.</title>
        <authorList>
            <consortium name="The Broad Institute Genomics Platform"/>
            <consortium name="The Broad Institute Genome Sequencing Center for Infectious Disease"/>
            <person name="Wu L."/>
            <person name="Ma J."/>
        </authorList>
    </citation>
    <scope>NUCLEOTIDE SEQUENCE [LARGE SCALE GENOMIC DNA]</scope>
    <source>
        <strain evidence="2">JCM 16548</strain>
    </source>
</reference>
<organism evidence="1 2">
    <name type="scientific">Microlunatus aurantiacus</name>
    <dbReference type="NCBI Taxonomy" id="446786"/>
    <lineage>
        <taxon>Bacteria</taxon>
        <taxon>Bacillati</taxon>
        <taxon>Actinomycetota</taxon>
        <taxon>Actinomycetes</taxon>
        <taxon>Propionibacteriales</taxon>
        <taxon>Propionibacteriaceae</taxon>
        <taxon>Microlunatus</taxon>
    </lineage>
</organism>
<gene>
    <name evidence="1" type="ORF">GCM10022204_15730</name>
</gene>
<sequence>MVTNKSPTRGIEPLEVAVSGVDGPYYVDVAQQFSHGLAVVSEVTKVLVYDTTRKPDDRLQERDRDTGLLLWEVVVLDLNPEAREKTFRVRMGADVQPVLPPMAAGLPLRFVQLEGVSISTYPKVTGRNRGTGQDIVRLAYSVSATGMSATKPASADAKAA</sequence>
<evidence type="ECO:0008006" key="3">
    <source>
        <dbReference type="Google" id="ProtNLM"/>
    </source>
</evidence>
<proteinExistence type="predicted"/>
<protein>
    <recommendedName>
        <fullName evidence="3">Plasmid replication, integration and excision activator</fullName>
    </recommendedName>
</protein>
<dbReference type="EMBL" id="BAAAYX010000004">
    <property type="protein sequence ID" value="GAA3699957.1"/>
    <property type="molecule type" value="Genomic_DNA"/>
</dbReference>
<dbReference type="Proteomes" id="UP001500051">
    <property type="component" value="Unassembled WGS sequence"/>
</dbReference>
<accession>A0ABP7D6H5</accession>
<name>A0ABP7D6H5_9ACTN</name>
<keyword evidence="2" id="KW-1185">Reference proteome</keyword>
<evidence type="ECO:0000313" key="1">
    <source>
        <dbReference type="EMBL" id="GAA3699957.1"/>
    </source>
</evidence>
<comment type="caution">
    <text evidence="1">The sequence shown here is derived from an EMBL/GenBank/DDBJ whole genome shotgun (WGS) entry which is preliminary data.</text>
</comment>
<evidence type="ECO:0000313" key="2">
    <source>
        <dbReference type="Proteomes" id="UP001500051"/>
    </source>
</evidence>